<evidence type="ECO:0000256" key="6">
    <source>
        <dbReference type="ARBA" id="ARBA00023136"/>
    </source>
</evidence>
<evidence type="ECO:0000256" key="7">
    <source>
        <dbReference type="SAM" id="Phobius"/>
    </source>
</evidence>
<evidence type="ECO:0000256" key="3">
    <source>
        <dbReference type="ARBA" id="ARBA00022475"/>
    </source>
</evidence>
<dbReference type="Gene3D" id="1.20.1250.20">
    <property type="entry name" value="MFS general substrate transporter like domains"/>
    <property type="match status" value="1"/>
</dbReference>
<evidence type="ECO:0000256" key="5">
    <source>
        <dbReference type="ARBA" id="ARBA00022989"/>
    </source>
</evidence>
<evidence type="ECO:0000256" key="4">
    <source>
        <dbReference type="ARBA" id="ARBA00022692"/>
    </source>
</evidence>
<feature type="domain" description="Major facilitator superfamily (MFS) profile" evidence="8">
    <location>
        <begin position="13"/>
        <end position="458"/>
    </location>
</feature>
<dbReference type="PANTHER" id="PTHR23501:SF191">
    <property type="entry name" value="VACUOLAR BASIC AMINO ACID TRANSPORTER 4"/>
    <property type="match status" value="1"/>
</dbReference>
<dbReference type="FunFam" id="1.20.1720.10:FF:000004">
    <property type="entry name" value="EmrB/QacA family drug resistance transporter"/>
    <property type="match status" value="1"/>
</dbReference>
<dbReference type="EMBL" id="CP051680">
    <property type="protein sequence ID" value="QJD84458.1"/>
    <property type="molecule type" value="Genomic_DNA"/>
</dbReference>
<feature type="transmembrane region" description="Helical" evidence="7">
    <location>
        <begin position="223"/>
        <end position="245"/>
    </location>
</feature>
<accession>A0A7Z2ZLX2</accession>
<dbReference type="PROSITE" id="PS50850">
    <property type="entry name" value="MFS"/>
    <property type="match status" value="1"/>
</dbReference>
<dbReference type="AlphaFoldDB" id="A0A7Z2ZLX2"/>
<keyword evidence="3" id="KW-1003">Cell membrane</keyword>
<feature type="transmembrane region" description="Helical" evidence="7">
    <location>
        <begin position="136"/>
        <end position="154"/>
    </location>
</feature>
<organism evidence="9 10">
    <name type="scientific">Cohnella herbarum</name>
    <dbReference type="NCBI Taxonomy" id="2728023"/>
    <lineage>
        <taxon>Bacteria</taxon>
        <taxon>Bacillati</taxon>
        <taxon>Bacillota</taxon>
        <taxon>Bacilli</taxon>
        <taxon>Bacillales</taxon>
        <taxon>Paenibacillaceae</taxon>
        <taxon>Cohnella</taxon>
    </lineage>
</organism>
<evidence type="ECO:0000256" key="2">
    <source>
        <dbReference type="ARBA" id="ARBA00022448"/>
    </source>
</evidence>
<feature type="transmembrane region" description="Helical" evidence="7">
    <location>
        <begin position="78"/>
        <end position="97"/>
    </location>
</feature>
<feature type="transmembrane region" description="Helical" evidence="7">
    <location>
        <begin position="356"/>
        <end position="381"/>
    </location>
</feature>
<dbReference type="Pfam" id="PF07690">
    <property type="entry name" value="MFS_1"/>
    <property type="match status" value="1"/>
</dbReference>
<dbReference type="GO" id="GO:0005886">
    <property type="term" value="C:plasma membrane"/>
    <property type="evidence" value="ECO:0007669"/>
    <property type="project" value="UniProtKB-SubCell"/>
</dbReference>
<name>A0A7Z2ZLX2_9BACL</name>
<dbReference type="NCBIfam" id="TIGR00711">
    <property type="entry name" value="efflux_EmrB"/>
    <property type="match status" value="1"/>
</dbReference>
<dbReference type="InterPro" id="IPR011701">
    <property type="entry name" value="MFS"/>
</dbReference>
<dbReference type="RefSeq" id="WP_169280742.1">
    <property type="nucleotide sequence ID" value="NZ_CP051680.1"/>
</dbReference>
<keyword evidence="6 7" id="KW-0472">Membrane</keyword>
<feature type="transmembrane region" description="Helical" evidence="7">
    <location>
        <begin position="103"/>
        <end position="124"/>
    </location>
</feature>
<dbReference type="KEGG" id="cheb:HH215_15605"/>
<evidence type="ECO:0000313" key="9">
    <source>
        <dbReference type="EMBL" id="QJD84458.1"/>
    </source>
</evidence>
<feature type="transmembrane region" description="Helical" evidence="7">
    <location>
        <begin position="166"/>
        <end position="187"/>
    </location>
</feature>
<evidence type="ECO:0000256" key="1">
    <source>
        <dbReference type="ARBA" id="ARBA00004651"/>
    </source>
</evidence>
<feature type="transmembrane region" description="Helical" evidence="7">
    <location>
        <begin position="266"/>
        <end position="291"/>
    </location>
</feature>
<dbReference type="Proteomes" id="UP000502248">
    <property type="component" value="Chromosome"/>
</dbReference>
<feature type="transmembrane region" description="Helical" evidence="7">
    <location>
        <begin position="199"/>
        <end position="217"/>
    </location>
</feature>
<evidence type="ECO:0000313" key="10">
    <source>
        <dbReference type="Proteomes" id="UP000502248"/>
    </source>
</evidence>
<gene>
    <name evidence="9" type="ORF">HH215_15605</name>
</gene>
<protein>
    <submittedName>
        <fullName evidence="9">MFS transporter</fullName>
    </submittedName>
</protein>
<dbReference type="InterPro" id="IPR020846">
    <property type="entry name" value="MFS_dom"/>
</dbReference>
<feature type="transmembrane region" description="Helical" evidence="7">
    <location>
        <begin position="402"/>
        <end position="421"/>
    </location>
</feature>
<reference evidence="9 10" key="1">
    <citation type="submission" date="2020-04" db="EMBL/GenBank/DDBJ databases">
        <title>Genome sequencing of novel species.</title>
        <authorList>
            <person name="Heo J."/>
            <person name="Kim S.-J."/>
            <person name="Kim J.-S."/>
            <person name="Hong S.-B."/>
            <person name="Kwon S.-W."/>
        </authorList>
    </citation>
    <scope>NUCLEOTIDE SEQUENCE [LARGE SCALE GENOMIC DNA]</scope>
    <source>
        <strain evidence="9 10">MFER-1</strain>
    </source>
</reference>
<dbReference type="PANTHER" id="PTHR23501">
    <property type="entry name" value="MAJOR FACILITATOR SUPERFAMILY"/>
    <property type="match status" value="1"/>
</dbReference>
<dbReference type="InterPro" id="IPR004638">
    <property type="entry name" value="EmrB-like"/>
</dbReference>
<keyword evidence="4 7" id="KW-0812">Transmembrane</keyword>
<keyword evidence="10" id="KW-1185">Reference proteome</keyword>
<feature type="transmembrane region" description="Helical" evidence="7">
    <location>
        <begin position="433"/>
        <end position="453"/>
    </location>
</feature>
<dbReference type="GO" id="GO:0022857">
    <property type="term" value="F:transmembrane transporter activity"/>
    <property type="evidence" value="ECO:0007669"/>
    <property type="project" value="InterPro"/>
</dbReference>
<dbReference type="SUPFAM" id="SSF103473">
    <property type="entry name" value="MFS general substrate transporter"/>
    <property type="match status" value="1"/>
</dbReference>
<sequence length="465" mass="50194">MSQSLKKTNRTFVTAGLLAALFIGALDSTVVTTATTSIAKDLNGLSLISWIFSIYTLTTCVTTPIFGKLADLYGRKSIFTIGLILFLVGSVLCGAAQSMTELIWFRAIQGIGAGALTPVTFTIIGDLYTGEQRGKVQGVLASVWSIAGLIGPFVGGYFVDTISWRWIFYMNVPVSIISFILVFGFLHERFAKTSKSIDYIGALTFTICISSLLLALLTGGATYAWDSSTILVLFAVAAIFLFIFLKVESLAKEPMIPLLLFRERRLVVPYALGFIGFCIVAGVTIYIPLWIQNIMGYSATKSGLMLMPMSLAWPIASNLSGRYMFRFGVKKFMLMGAFFVACGAFWLFTVDMNTSYLHLIGIVVVIGFGMGCISTPAIVAIQNAAAANMRGVATSTNSLMGALGQTVAVAVFGMLFNRMVIEETPSQMADGMHLIFIVILAIAIFKLVVANLLPSAKKSEESQAA</sequence>
<dbReference type="CDD" id="cd17502">
    <property type="entry name" value="MFS_Azr1_MDR_like"/>
    <property type="match status" value="1"/>
</dbReference>
<keyword evidence="2" id="KW-0813">Transport</keyword>
<evidence type="ECO:0000259" key="8">
    <source>
        <dbReference type="PROSITE" id="PS50850"/>
    </source>
</evidence>
<feature type="transmembrane region" description="Helical" evidence="7">
    <location>
        <begin position="44"/>
        <end position="66"/>
    </location>
</feature>
<comment type="subcellular location">
    <subcellularLocation>
        <location evidence="1">Cell membrane</location>
        <topology evidence="1">Multi-pass membrane protein</topology>
    </subcellularLocation>
</comment>
<proteinExistence type="predicted"/>
<dbReference type="InterPro" id="IPR036259">
    <property type="entry name" value="MFS_trans_sf"/>
</dbReference>
<keyword evidence="5 7" id="KW-1133">Transmembrane helix</keyword>
<dbReference type="Gene3D" id="1.20.1720.10">
    <property type="entry name" value="Multidrug resistance protein D"/>
    <property type="match status" value="1"/>
</dbReference>
<feature type="transmembrane region" description="Helical" evidence="7">
    <location>
        <begin position="332"/>
        <end position="350"/>
    </location>
</feature>
<feature type="transmembrane region" description="Helical" evidence="7">
    <location>
        <begin position="303"/>
        <end position="320"/>
    </location>
</feature>